<dbReference type="PANTHER" id="PTHR43845:SF1">
    <property type="entry name" value="BLR5969 PROTEIN"/>
    <property type="match status" value="1"/>
</dbReference>
<reference evidence="2 3" key="1">
    <citation type="submission" date="2015-10" db="EMBL/GenBank/DDBJ databases">
        <title>Draft genome sequence of Streptomyces yokosukanensis DSM 40224, type strain for the species Streptomyces yokosukanensis.</title>
        <authorList>
            <person name="Ruckert C."/>
            <person name="Winkler A."/>
            <person name="Kalinowski J."/>
            <person name="Kampfer P."/>
            <person name="Glaeser S."/>
        </authorList>
    </citation>
    <scope>NUCLEOTIDE SEQUENCE [LARGE SCALE GENOMIC DNA]</scope>
    <source>
        <strain evidence="2 3">DSM 40224</strain>
    </source>
</reference>
<dbReference type="OrthoDB" id="4144229at2"/>
<dbReference type="SUPFAM" id="SSF56801">
    <property type="entry name" value="Acetyl-CoA synthetase-like"/>
    <property type="match status" value="1"/>
</dbReference>
<evidence type="ECO:0000313" key="2">
    <source>
        <dbReference type="EMBL" id="KUN04779.1"/>
    </source>
</evidence>
<keyword evidence="3" id="KW-1185">Reference proteome</keyword>
<feature type="region of interest" description="Disordered" evidence="1">
    <location>
        <begin position="20"/>
        <end position="41"/>
    </location>
</feature>
<evidence type="ECO:0000313" key="3">
    <source>
        <dbReference type="Proteomes" id="UP000053127"/>
    </source>
</evidence>
<evidence type="ECO:0000256" key="1">
    <source>
        <dbReference type="SAM" id="MobiDB-lite"/>
    </source>
</evidence>
<proteinExistence type="predicted"/>
<accession>A0A117Q1Y3</accession>
<dbReference type="PANTHER" id="PTHR43845">
    <property type="entry name" value="BLR5969 PROTEIN"/>
    <property type="match status" value="1"/>
</dbReference>
<name>A0A117Q1Y3_9ACTN</name>
<dbReference type="RefSeq" id="WP_067124160.1">
    <property type="nucleotide sequence ID" value="NZ_KQ948212.1"/>
</dbReference>
<dbReference type="AlphaFoldDB" id="A0A117Q1Y3"/>
<gene>
    <name evidence="2" type="ORF">AQI95_17975</name>
</gene>
<dbReference type="Gene3D" id="3.40.50.12780">
    <property type="entry name" value="N-terminal domain of ligase-like"/>
    <property type="match status" value="1"/>
</dbReference>
<organism evidence="2 3">
    <name type="scientific">Streptomyces yokosukanensis</name>
    <dbReference type="NCBI Taxonomy" id="67386"/>
    <lineage>
        <taxon>Bacteria</taxon>
        <taxon>Bacillati</taxon>
        <taxon>Actinomycetota</taxon>
        <taxon>Actinomycetes</taxon>
        <taxon>Kitasatosporales</taxon>
        <taxon>Streptomycetaceae</taxon>
        <taxon>Streptomyces</taxon>
    </lineage>
</organism>
<comment type="caution">
    <text evidence="2">The sequence shown here is derived from an EMBL/GenBank/DDBJ whole genome shotgun (WGS) entry which is preliminary data.</text>
</comment>
<dbReference type="EMBL" id="LMWN01000024">
    <property type="protein sequence ID" value="KUN04779.1"/>
    <property type="molecule type" value="Genomic_DNA"/>
</dbReference>
<evidence type="ECO:0008006" key="4">
    <source>
        <dbReference type="Google" id="ProtNLM"/>
    </source>
</evidence>
<protein>
    <recommendedName>
        <fullName evidence="4">AMP-dependent synthetase/ligase domain-containing protein</fullName>
    </recommendedName>
</protein>
<dbReference type="Proteomes" id="UP000053127">
    <property type="component" value="Unassembled WGS sequence"/>
</dbReference>
<sequence length="368" mass="38209">MSVPASGIYEHFLDLLSADTATGSGETPRNGGGPHSRRARYGEGLDASGAARPHFLTRDDWVRNQIDMALALDSVLTEDDIVMVAAPYELSFTGAVVERAAEMMGATVLSVGTSNTICPIPRALGLIRRYEVTALVCSPTLATEMADVDVSLGGRPGDTTIRRILCTGEALSPSRLGRIGDLWRATATPVFGTDSTPTVAVPCAYGALHLCEHRLRATLRGAAGDASAVAADVRGELLLAPAGSSPTQGVATGELVELRPDPCPCGDGSTVLTPLGRVADAVPSPSGPVSAVDVERVVFESPGLSPHFSWEIRDGAFHVTCAADPGAGRGREPARSLKARVRDELGVDVDVAIVEAGDRQGDGSRPAP</sequence>
<dbReference type="STRING" id="67386.AQI95_17975"/>
<dbReference type="InterPro" id="IPR042099">
    <property type="entry name" value="ANL_N_sf"/>
</dbReference>